<evidence type="ECO:0000313" key="7">
    <source>
        <dbReference type="EMBL" id="MBM7815741.1"/>
    </source>
</evidence>
<dbReference type="InterPro" id="IPR036874">
    <property type="entry name" value="Carbonic_anhydrase_sf"/>
</dbReference>
<comment type="function">
    <text evidence="5">Catalyzes the reversible hydration of carbon dioxide to form bicarbonate.</text>
</comment>
<dbReference type="GO" id="GO:0004089">
    <property type="term" value="F:carbonate dehydratase activity"/>
    <property type="evidence" value="ECO:0007669"/>
    <property type="project" value="UniProtKB-EC"/>
</dbReference>
<evidence type="ECO:0000256" key="6">
    <source>
        <dbReference type="ARBA" id="ARBA00048348"/>
    </source>
</evidence>
<keyword evidence="8" id="KW-1185">Reference proteome</keyword>
<organism evidence="7 8">
    <name type="scientific">Brevibacterium paucivorans</name>
    <dbReference type="NCBI Taxonomy" id="170994"/>
    <lineage>
        <taxon>Bacteria</taxon>
        <taxon>Bacillati</taxon>
        <taxon>Actinomycetota</taxon>
        <taxon>Actinomycetes</taxon>
        <taxon>Micrococcales</taxon>
        <taxon>Brevibacteriaceae</taxon>
        <taxon>Brevibacterium</taxon>
    </lineage>
</organism>
<evidence type="ECO:0000256" key="5">
    <source>
        <dbReference type="ARBA" id="ARBA00024993"/>
    </source>
</evidence>
<dbReference type="EMBL" id="JAFBCP010000001">
    <property type="protein sequence ID" value="MBM7815741.1"/>
    <property type="molecule type" value="Genomic_DNA"/>
</dbReference>
<evidence type="ECO:0000256" key="4">
    <source>
        <dbReference type="ARBA" id="ARBA00023239"/>
    </source>
</evidence>
<keyword evidence="3" id="KW-0862">Zinc</keyword>
<dbReference type="InterPro" id="IPR015892">
    <property type="entry name" value="Carbonic_anhydrase_CS"/>
</dbReference>
<proteinExistence type="inferred from homology"/>
<dbReference type="RefSeq" id="WP_204514628.1">
    <property type="nucleotide sequence ID" value="NZ_JAFBCP010000001.1"/>
</dbReference>
<sequence length="215" mass="23116">MPNSRAYTTPQAAFDRLIDGNKRFVTDTPEHAQQDSTRRRELRTIQLPYSTLFGCSDSRVAAELIFDVGLGEMFVVRTAGQVTDSVTIGSLEYGVEQLGTPLVIVLGHDSCGAVTASVDAYQNGTFPGGFVDDVVSNILPAVARAHSKGKNDIGSAVEQNTVDTVERLYARSYTIRKAVNEGRTALVGLTYALADGKVNVVAVRGDLNTDSKETQ</sequence>
<dbReference type="CDD" id="cd03378">
    <property type="entry name" value="beta_CA_cladeC"/>
    <property type="match status" value="1"/>
</dbReference>
<dbReference type="PANTHER" id="PTHR11002:SF79">
    <property type="entry name" value="CARBONIC ANHYDRASE 2"/>
    <property type="match status" value="1"/>
</dbReference>
<dbReference type="InterPro" id="IPR001765">
    <property type="entry name" value="Carbonic_anhydrase"/>
</dbReference>
<evidence type="ECO:0000313" key="8">
    <source>
        <dbReference type="Proteomes" id="UP000809290"/>
    </source>
</evidence>
<reference evidence="7 8" key="1">
    <citation type="submission" date="2021-01" db="EMBL/GenBank/DDBJ databases">
        <title>Sequencing the genomes of 1000 actinobacteria strains.</title>
        <authorList>
            <person name="Klenk H.-P."/>
        </authorList>
    </citation>
    <scope>NUCLEOTIDE SEQUENCE [LARGE SCALE GENOMIC DNA]</scope>
    <source>
        <strain evidence="7 8">DSM 13657</strain>
    </source>
</reference>
<evidence type="ECO:0000256" key="2">
    <source>
        <dbReference type="ARBA" id="ARBA00012925"/>
    </source>
</evidence>
<gene>
    <name evidence="7" type="ORF">JOE56_000435</name>
</gene>
<dbReference type="Gene3D" id="3.40.1050.10">
    <property type="entry name" value="Carbonic anhydrase"/>
    <property type="match status" value="1"/>
</dbReference>
<protein>
    <recommendedName>
        <fullName evidence="2">carbonic anhydrase</fullName>
        <ecNumber evidence="2">4.2.1.1</ecNumber>
    </recommendedName>
</protein>
<dbReference type="PROSITE" id="PS00704">
    <property type="entry name" value="PROK_CO2_ANHYDRASE_1"/>
    <property type="match status" value="1"/>
</dbReference>
<name>A0ABS2SL33_9MICO</name>
<comment type="caution">
    <text evidence="7">The sequence shown here is derived from an EMBL/GenBank/DDBJ whole genome shotgun (WGS) entry which is preliminary data.</text>
</comment>
<comment type="similarity">
    <text evidence="1">Belongs to the beta-class carbonic anhydrase family.</text>
</comment>
<keyword evidence="4 7" id="KW-0456">Lyase</keyword>
<dbReference type="SUPFAM" id="SSF53056">
    <property type="entry name" value="beta-carbonic anhydrase, cab"/>
    <property type="match status" value="1"/>
</dbReference>
<evidence type="ECO:0000256" key="1">
    <source>
        <dbReference type="ARBA" id="ARBA00006217"/>
    </source>
</evidence>
<accession>A0ABS2SL33</accession>
<comment type="catalytic activity">
    <reaction evidence="6">
        <text>hydrogencarbonate + H(+) = CO2 + H2O</text>
        <dbReference type="Rhea" id="RHEA:10748"/>
        <dbReference type="ChEBI" id="CHEBI:15377"/>
        <dbReference type="ChEBI" id="CHEBI:15378"/>
        <dbReference type="ChEBI" id="CHEBI:16526"/>
        <dbReference type="ChEBI" id="CHEBI:17544"/>
        <dbReference type="EC" id="4.2.1.1"/>
    </reaction>
</comment>
<dbReference type="Pfam" id="PF00484">
    <property type="entry name" value="Pro_CA"/>
    <property type="match status" value="1"/>
</dbReference>
<dbReference type="PANTHER" id="PTHR11002">
    <property type="entry name" value="CARBONIC ANHYDRASE"/>
    <property type="match status" value="1"/>
</dbReference>
<evidence type="ECO:0000256" key="3">
    <source>
        <dbReference type="ARBA" id="ARBA00022833"/>
    </source>
</evidence>
<dbReference type="Proteomes" id="UP000809290">
    <property type="component" value="Unassembled WGS sequence"/>
</dbReference>
<dbReference type="EC" id="4.2.1.1" evidence="2"/>
<dbReference type="SMART" id="SM00947">
    <property type="entry name" value="Pro_CA"/>
    <property type="match status" value="1"/>
</dbReference>